<organism evidence="1 2">
    <name type="scientific">Ephemerocybe angulata</name>
    <dbReference type="NCBI Taxonomy" id="980116"/>
    <lineage>
        <taxon>Eukaryota</taxon>
        <taxon>Fungi</taxon>
        <taxon>Dikarya</taxon>
        <taxon>Basidiomycota</taxon>
        <taxon>Agaricomycotina</taxon>
        <taxon>Agaricomycetes</taxon>
        <taxon>Agaricomycetidae</taxon>
        <taxon>Agaricales</taxon>
        <taxon>Agaricineae</taxon>
        <taxon>Psathyrellaceae</taxon>
        <taxon>Ephemerocybe</taxon>
    </lineage>
</organism>
<sequence length="360" mass="40235">MAHVTPLAVELTDIIPQEIIEVVIAFAGANSPKVLKNTSLVSHAWEASSRPHLFSYIHFTTEFVRWLVRNLGAWQRILPHIRRACFSEESNKLMSKLRNLTFVGCSSELTAIVGRILKEAREITTLALCELSFRSSVRVLKLHEVWWDKGILDDVGTKPAFAAPRKLRSITLDCTSEESSILFWLARGSSGSIRVADVEGDTSVSQFTHIETLSIGETYSRTSSALRTLSGFKALGILTMKTPIPLKNHQSAATSNGVSISASPMPWYSILLSSVSSSLHYLSLRLAWCNSEEELEFVDWGTLNDLLANSPSYAELREITITGNIRRHDSVLRDGCVRLIRQKIVRLQPGTQLVIDIRRY</sequence>
<name>A0A8H6LYX9_9AGAR</name>
<evidence type="ECO:0008006" key="3">
    <source>
        <dbReference type="Google" id="ProtNLM"/>
    </source>
</evidence>
<evidence type="ECO:0000313" key="1">
    <source>
        <dbReference type="EMBL" id="KAF6747169.1"/>
    </source>
</evidence>
<dbReference type="Proteomes" id="UP000521943">
    <property type="component" value="Unassembled WGS sequence"/>
</dbReference>
<accession>A0A8H6LYX9</accession>
<dbReference type="EMBL" id="JACGCI010000084">
    <property type="protein sequence ID" value="KAF6747169.1"/>
    <property type="molecule type" value="Genomic_DNA"/>
</dbReference>
<keyword evidence="2" id="KW-1185">Reference proteome</keyword>
<dbReference type="AlphaFoldDB" id="A0A8H6LYX9"/>
<reference evidence="1 2" key="1">
    <citation type="submission" date="2020-07" db="EMBL/GenBank/DDBJ databases">
        <title>Comparative genomics of pyrophilous fungi reveals a link between fire events and developmental genes.</title>
        <authorList>
            <consortium name="DOE Joint Genome Institute"/>
            <person name="Steindorff A.S."/>
            <person name="Carver A."/>
            <person name="Calhoun S."/>
            <person name="Stillman K."/>
            <person name="Liu H."/>
            <person name="Lipzen A."/>
            <person name="Pangilinan J."/>
            <person name="Labutti K."/>
            <person name="Bruns T.D."/>
            <person name="Grigoriev I.V."/>
        </authorList>
    </citation>
    <scope>NUCLEOTIDE SEQUENCE [LARGE SCALE GENOMIC DNA]</scope>
    <source>
        <strain evidence="1 2">CBS 144469</strain>
    </source>
</reference>
<protein>
    <recommendedName>
        <fullName evidence="3">F-box domain-containing protein</fullName>
    </recommendedName>
</protein>
<gene>
    <name evidence="1" type="ORF">DFP72DRAFT_920725</name>
</gene>
<comment type="caution">
    <text evidence="1">The sequence shown here is derived from an EMBL/GenBank/DDBJ whole genome shotgun (WGS) entry which is preliminary data.</text>
</comment>
<evidence type="ECO:0000313" key="2">
    <source>
        <dbReference type="Proteomes" id="UP000521943"/>
    </source>
</evidence>
<proteinExistence type="predicted"/>